<dbReference type="VEuPathDB" id="FungiDB:BD410DRAFT_839311"/>
<feature type="region of interest" description="Disordered" evidence="1">
    <location>
        <begin position="1"/>
        <end position="23"/>
    </location>
</feature>
<accession>A0A4Y7Q5R7</accession>
<dbReference type="STRING" id="50990.A0A4Y7Q5R7"/>
<evidence type="ECO:0000313" key="2">
    <source>
        <dbReference type="EMBL" id="TDL23003.1"/>
    </source>
</evidence>
<evidence type="ECO:0000313" key="3">
    <source>
        <dbReference type="Proteomes" id="UP000294933"/>
    </source>
</evidence>
<proteinExistence type="predicted"/>
<name>A0A4Y7Q5R7_9AGAM</name>
<keyword evidence="3" id="KW-1185">Reference proteome</keyword>
<evidence type="ECO:0000256" key="1">
    <source>
        <dbReference type="SAM" id="MobiDB-lite"/>
    </source>
</evidence>
<dbReference type="Proteomes" id="UP000294933">
    <property type="component" value="Unassembled WGS sequence"/>
</dbReference>
<feature type="compositionally biased region" description="Polar residues" evidence="1">
    <location>
        <begin position="1"/>
        <end position="19"/>
    </location>
</feature>
<sequence length="247" mass="28341">MRSSDSSARGQNPKSTLSKDLSKIDIRKEHSSFLSRAEEDSSPSVFLRQFHEYDLPSWDHYSHIRLTYLILVIHGRQKDMIFDGIKNYMEKSKRTTGRSFHLTMTYFWIQMVHFGIQSMPVAPLRPARAIEKEMKGDGASTILRDPEDGFVVAKEAEVSVTTLAEPSASKESDLDFHRFLLLNPYVVDENLWADYYSEDVIITRNAKESFVLPDKKHLPNLVARDGVVTKTSRFQLECGPEEIPLDQ</sequence>
<dbReference type="EMBL" id="ML170172">
    <property type="protein sequence ID" value="TDL23003.1"/>
    <property type="molecule type" value="Genomic_DNA"/>
</dbReference>
<dbReference type="OrthoDB" id="3035177at2759"/>
<reference evidence="2 3" key="1">
    <citation type="submission" date="2018-06" db="EMBL/GenBank/DDBJ databases">
        <title>A transcriptomic atlas of mushroom development highlights an independent origin of complex multicellularity.</title>
        <authorList>
            <consortium name="DOE Joint Genome Institute"/>
            <person name="Krizsan K."/>
            <person name="Almasi E."/>
            <person name="Merenyi Z."/>
            <person name="Sahu N."/>
            <person name="Viragh M."/>
            <person name="Koszo T."/>
            <person name="Mondo S."/>
            <person name="Kiss B."/>
            <person name="Balint B."/>
            <person name="Kues U."/>
            <person name="Barry K."/>
            <person name="Hegedus J.C."/>
            <person name="Henrissat B."/>
            <person name="Johnson J."/>
            <person name="Lipzen A."/>
            <person name="Ohm R."/>
            <person name="Nagy I."/>
            <person name="Pangilinan J."/>
            <person name="Yan J."/>
            <person name="Xiong Y."/>
            <person name="Grigoriev I.V."/>
            <person name="Hibbett D.S."/>
            <person name="Nagy L.G."/>
        </authorList>
    </citation>
    <scope>NUCLEOTIDE SEQUENCE [LARGE SCALE GENOMIC DNA]</scope>
    <source>
        <strain evidence="2 3">SZMC22713</strain>
    </source>
</reference>
<protein>
    <submittedName>
        <fullName evidence="2">Uncharacterized protein</fullName>
    </submittedName>
</protein>
<dbReference type="AlphaFoldDB" id="A0A4Y7Q5R7"/>
<gene>
    <name evidence="2" type="ORF">BD410DRAFT_839311</name>
</gene>
<organism evidence="2 3">
    <name type="scientific">Rickenella mellea</name>
    <dbReference type="NCBI Taxonomy" id="50990"/>
    <lineage>
        <taxon>Eukaryota</taxon>
        <taxon>Fungi</taxon>
        <taxon>Dikarya</taxon>
        <taxon>Basidiomycota</taxon>
        <taxon>Agaricomycotina</taxon>
        <taxon>Agaricomycetes</taxon>
        <taxon>Hymenochaetales</taxon>
        <taxon>Rickenellaceae</taxon>
        <taxon>Rickenella</taxon>
    </lineage>
</organism>